<organism evidence="7 8">
    <name type="scientific">Luteipulveratus flavus</name>
    <dbReference type="NCBI Taxonomy" id="3031728"/>
    <lineage>
        <taxon>Bacteria</taxon>
        <taxon>Bacillati</taxon>
        <taxon>Actinomycetota</taxon>
        <taxon>Actinomycetes</taxon>
        <taxon>Micrococcales</taxon>
        <taxon>Dermacoccaceae</taxon>
        <taxon>Luteipulveratus</taxon>
    </lineage>
</organism>
<dbReference type="InterPro" id="IPR052185">
    <property type="entry name" value="IPC_Synthase-Related"/>
</dbReference>
<dbReference type="InterPro" id="IPR026841">
    <property type="entry name" value="Aur1/Ipt1"/>
</dbReference>
<feature type="transmembrane region" description="Helical" evidence="5">
    <location>
        <begin position="231"/>
        <end position="250"/>
    </location>
</feature>
<keyword evidence="3 5" id="KW-1133">Transmembrane helix</keyword>
<feature type="transmembrane region" description="Helical" evidence="5">
    <location>
        <begin position="124"/>
        <end position="140"/>
    </location>
</feature>
<comment type="caution">
    <text evidence="7">The sequence shown here is derived from an EMBL/GenBank/DDBJ whole genome shotgun (WGS) entry which is preliminary data.</text>
</comment>
<comment type="subcellular location">
    <subcellularLocation>
        <location evidence="1">Membrane</location>
        <topology evidence="1">Multi-pass membrane protein</topology>
    </subcellularLocation>
</comment>
<evidence type="ECO:0000256" key="1">
    <source>
        <dbReference type="ARBA" id="ARBA00004141"/>
    </source>
</evidence>
<evidence type="ECO:0000256" key="2">
    <source>
        <dbReference type="ARBA" id="ARBA00022692"/>
    </source>
</evidence>
<evidence type="ECO:0000256" key="5">
    <source>
        <dbReference type="SAM" id="Phobius"/>
    </source>
</evidence>
<evidence type="ECO:0000256" key="3">
    <source>
        <dbReference type="ARBA" id="ARBA00022989"/>
    </source>
</evidence>
<evidence type="ECO:0000313" key="7">
    <source>
        <dbReference type="EMBL" id="MDF8266083.1"/>
    </source>
</evidence>
<dbReference type="RefSeq" id="WP_277193313.1">
    <property type="nucleotide sequence ID" value="NZ_JAROAV010000048.1"/>
</dbReference>
<feature type="transmembrane region" description="Helical" evidence="5">
    <location>
        <begin position="182"/>
        <end position="202"/>
    </location>
</feature>
<reference evidence="7 8" key="1">
    <citation type="submission" date="2023-03" db="EMBL/GenBank/DDBJ databases">
        <title>YIM 133296 draft genome.</title>
        <authorList>
            <person name="Xiong L."/>
        </authorList>
    </citation>
    <scope>NUCLEOTIDE SEQUENCE [LARGE SCALE GENOMIC DNA]</scope>
    <source>
        <strain evidence="7 8">YIM 133296</strain>
    </source>
</reference>
<protein>
    <submittedName>
        <fullName evidence="7">Phosphatase PAP2 family protein</fullName>
    </submittedName>
</protein>
<dbReference type="PANTHER" id="PTHR31310:SF7">
    <property type="entry name" value="PA-PHOSPHATASE RELATED-FAMILY PROTEIN DDB_G0268928"/>
    <property type="match status" value="1"/>
</dbReference>
<feature type="transmembrane region" description="Helical" evidence="5">
    <location>
        <begin position="29"/>
        <end position="49"/>
    </location>
</feature>
<sequence length="262" mass="28032">MTTRHLERPAARTGAGQAAIGWVRRRPGLIELGLIALLYVAYSGSRLLASDDLTDAQARAQRILHWEKAVGLDGESGLGHWFAAHDVVGVLASYYYASAHYVITAVVLLVLYRRGGAHYVRARRALVIATVLGLVMYLLLPTAPPRLTGMGYVDVLAQHASAGWWGADASAPKGLGGMTNELAAMPSLHAGWALWVAIVAFACTRSVWLRVVGSAHAVITALVVVGTGNHWVSDVLVGWYVVVIAALIAWPRRTTADTAPAR</sequence>
<keyword evidence="4 5" id="KW-0472">Membrane</keyword>
<dbReference type="PANTHER" id="PTHR31310">
    <property type="match status" value="1"/>
</dbReference>
<evidence type="ECO:0000256" key="4">
    <source>
        <dbReference type="ARBA" id="ARBA00023136"/>
    </source>
</evidence>
<accession>A0ABT6CC56</accession>
<name>A0ABT6CC56_9MICO</name>
<dbReference type="Pfam" id="PF14378">
    <property type="entry name" value="PAP2_3"/>
    <property type="match status" value="1"/>
</dbReference>
<dbReference type="EMBL" id="JAROAV010000048">
    <property type="protein sequence ID" value="MDF8266083.1"/>
    <property type="molecule type" value="Genomic_DNA"/>
</dbReference>
<gene>
    <name evidence="7" type="ORF">P4R38_17680</name>
</gene>
<keyword evidence="8" id="KW-1185">Reference proteome</keyword>
<dbReference type="Proteomes" id="UP001528912">
    <property type="component" value="Unassembled WGS sequence"/>
</dbReference>
<evidence type="ECO:0000259" key="6">
    <source>
        <dbReference type="Pfam" id="PF14378"/>
    </source>
</evidence>
<proteinExistence type="predicted"/>
<feature type="transmembrane region" description="Helical" evidence="5">
    <location>
        <begin position="94"/>
        <end position="112"/>
    </location>
</feature>
<feature type="transmembrane region" description="Helical" evidence="5">
    <location>
        <begin position="207"/>
        <end position="225"/>
    </location>
</feature>
<evidence type="ECO:0000313" key="8">
    <source>
        <dbReference type="Proteomes" id="UP001528912"/>
    </source>
</evidence>
<keyword evidence="2 5" id="KW-0812">Transmembrane</keyword>
<dbReference type="CDD" id="cd03386">
    <property type="entry name" value="PAP2_Aur1_like"/>
    <property type="match status" value="1"/>
</dbReference>
<feature type="domain" description="Inositolphosphotransferase Aur1/Ipt1" evidence="6">
    <location>
        <begin position="62"/>
        <end position="247"/>
    </location>
</feature>